<organism evidence="8 9">
    <name type="scientific">Pararobbsia alpina</name>
    <dbReference type="NCBI Taxonomy" id="621374"/>
    <lineage>
        <taxon>Bacteria</taxon>
        <taxon>Pseudomonadati</taxon>
        <taxon>Pseudomonadota</taxon>
        <taxon>Betaproteobacteria</taxon>
        <taxon>Burkholderiales</taxon>
        <taxon>Burkholderiaceae</taxon>
        <taxon>Pararobbsia</taxon>
    </lineage>
</organism>
<dbReference type="Gene3D" id="1.10.287.470">
    <property type="entry name" value="Helix hairpin bin"/>
    <property type="match status" value="1"/>
</dbReference>
<dbReference type="FunFam" id="2.40.420.20:FF:000001">
    <property type="entry name" value="Efflux RND transporter periplasmic adaptor subunit"/>
    <property type="match status" value="1"/>
</dbReference>
<feature type="region of interest" description="Disordered" evidence="3">
    <location>
        <begin position="374"/>
        <end position="446"/>
    </location>
</feature>
<evidence type="ECO:0000313" key="9">
    <source>
        <dbReference type="Proteomes" id="UP000494115"/>
    </source>
</evidence>
<dbReference type="RefSeq" id="WP_175103559.1">
    <property type="nucleotide sequence ID" value="NZ_CADIKM010000003.1"/>
</dbReference>
<dbReference type="NCBIfam" id="TIGR01730">
    <property type="entry name" value="RND_mfp"/>
    <property type="match status" value="1"/>
</dbReference>
<evidence type="ECO:0000313" key="8">
    <source>
        <dbReference type="EMBL" id="CAB3780437.1"/>
    </source>
</evidence>
<comment type="subcellular location">
    <subcellularLocation>
        <location evidence="1">Cell envelope</location>
    </subcellularLocation>
</comment>
<comment type="similarity">
    <text evidence="2">Belongs to the membrane fusion protein (MFP) (TC 8.A.1) family.</text>
</comment>
<dbReference type="AlphaFoldDB" id="A0A6S7B5W1"/>
<dbReference type="InterPro" id="IPR006143">
    <property type="entry name" value="RND_pump_MFP"/>
</dbReference>
<dbReference type="GO" id="GO:0022857">
    <property type="term" value="F:transmembrane transporter activity"/>
    <property type="evidence" value="ECO:0007669"/>
    <property type="project" value="InterPro"/>
</dbReference>
<dbReference type="GO" id="GO:0005886">
    <property type="term" value="C:plasma membrane"/>
    <property type="evidence" value="ECO:0007669"/>
    <property type="project" value="TreeGrafter"/>
</dbReference>
<dbReference type="InterPro" id="IPR058626">
    <property type="entry name" value="MdtA-like_b-barrel"/>
</dbReference>
<dbReference type="InterPro" id="IPR058625">
    <property type="entry name" value="MdtA-like_BSH"/>
</dbReference>
<dbReference type="EMBL" id="CADIKM010000003">
    <property type="protein sequence ID" value="CAB3780437.1"/>
    <property type="molecule type" value="Genomic_DNA"/>
</dbReference>
<accession>A0A6S7B5W1</accession>
<dbReference type="Proteomes" id="UP000494115">
    <property type="component" value="Unassembled WGS sequence"/>
</dbReference>
<feature type="domain" description="Multidrug resistance protein MdtA-like beta-barrel" evidence="6">
    <location>
        <begin position="214"/>
        <end position="303"/>
    </location>
</feature>
<gene>
    <name evidence="8" type="primary">ttgA</name>
    <name evidence="8" type="ORF">LMG28138_01039</name>
</gene>
<dbReference type="Pfam" id="PF25944">
    <property type="entry name" value="Beta-barrel_RND"/>
    <property type="match status" value="1"/>
</dbReference>
<sequence>MHVDRVPARFIGITGTAAAILAVFALSACGKKEAPPPPPPPEVGIVTVQPQPVEVIADLPGRTSAYLVAQVRARVDGIVLRRDFVEGAKVKAGQRLYQIDPAPYRAQLDSAKASLAKAQANLASQTAQAQRFKVLVEQNAVSRQDNDNAVASQAQAAADVATGKAAVQTASINLGYTDVVAPISGTIGISQVTPGAYVQASAATLMSTIQQLDPIYVDVVESTTDLLKLRRAVANGQIQAADSHSVKVTLTLEDGSTFAQPGRLEFSDVTVDQTTGTVTLRALFPNPQQILLPGMFVHAKLAQGINAKAMLVPQVGITHTPKGDPTALIVNADNKVEVRQLKTSGTRGSDWIVEGGLQPGDKVIVQGVLKAPPGATVKPVPANLPPPATTGEEAGVSGDVGVSGSVASSGTAAAGGAGGNAAANSAGTSGGGSAAQGGNASSAHAQ</sequence>
<reference evidence="8 9" key="1">
    <citation type="submission" date="2020-04" db="EMBL/GenBank/DDBJ databases">
        <authorList>
            <person name="De Canck E."/>
        </authorList>
    </citation>
    <scope>NUCLEOTIDE SEQUENCE [LARGE SCALE GENOMIC DNA]</scope>
    <source>
        <strain evidence="8 9">LMG 28138</strain>
    </source>
</reference>
<dbReference type="Pfam" id="PF25876">
    <property type="entry name" value="HH_MFP_RND"/>
    <property type="match status" value="1"/>
</dbReference>
<dbReference type="PANTHER" id="PTHR30158">
    <property type="entry name" value="ACRA/E-RELATED COMPONENT OF DRUG EFFLUX TRANSPORTER"/>
    <property type="match status" value="1"/>
</dbReference>
<dbReference type="InterPro" id="IPR058624">
    <property type="entry name" value="MdtA-like_HH"/>
</dbReference>
<dbReference type="Gene3D" id="2.40.420.20">
    <property type="match status" value="1"/>
</dbReference>
<evidence type="ECO:0000256" key="3">
    <source>
        <dbReference type="SAM" id="MobiDB-lite"/>
    </source>
</evidence>
<dbReference type="Gene3D" id="2.40.50.100">
    <property type="match status" value="1"/>
</dbReference>
<evidence type="ECO:0000259" key="4">
    <source>
        <dbReference type="Pfam" id="PF25876"/>
    </source>
</evidence>
<dbReference type="Pfam" id="PF25967">
    <property type="entry name" value="RND-MFP_C"/>
    <property type="match status" value="1"/>
</dbReference>
<dbReference type="Gene3D" id="2.40.30.170">
    <property type="match status" value="1"/>
</dbReference>
<dbReference type="SUPFAM" id="SSF111369">
    <property type="entry name" value="HlyD-like secretion proteins"/>
    <property type="match status" value="1"/>
</dbReference>
<dbReference type="GO" id="GO:0030313">
    <property type="term" value="C:cell envelope"/>
    <property type="evidence" value="ECO:0007669"/>
    <property type="project" value="UniProtKB-SubCell"/>
</dbReference>
<dbReference type="InterPro" id="IPR058627">
    <property type="entry name" value="MdtA-like_C"/>
</dbReference>
<dbReference type="PANTHER" id="PTHR30158:SF3">
    <property type="entry name" value="MULTIDRUG EFFLUX PUMP SUBUNIT ACRA-RELATED"/>
    <property type="match status" value="1"/>
</dbReference>
<protein>
    <submittedName>
        <fullName evidence="8">Toluene efflux pump periplasmic linker protein TtgA</fullName>
    </submittedName>
</protein>
<evidence type="ECO:0000256" key="2">
    <source>
        <dbReference type="ARBA" id="ARBA00009477"/>
    </source>
</evidence>
<name>A0A6S7B5W1_9BURK</name>
<feature type="domain" description="Multidrug resistance protein MdtA-like C-terminal permuted SH3" evidence="7">
    <location>
        <begin position="309"/>
        <end position="368"/>
    </location>
</feature>
<keyword evidence="9" id="KW-1185">Reference proteome</keyword>
<feature type="domain" description="Multidrug resistance protein MdtA-like barrel-sandwich hybrid" evidence="5">
    <location>
        <begin position="68"/>
        <end position="210"/>
    </location>
</feature>
<feature type="compositionally biased region" description="Low complexity" evidence="3">
    <location>
        <begin position="436"/>
        <end position="446"/>
    </location>
</feature>
<dbReference type="Pfam" id="PF25917">
    <property type="entry name" value="BSH_RND"/>
    <property type="match status" value="1"/>
</dbReference>
<evidence type="ECO:0000256" key="1">
    <source>
        <dbReference type="ARBA" id="ARBA00004196"/>
    </source>
</evidence>
<dbReference type="PROSITE" id="PS51257">
    <property type="entry name" value="PROKAR_LIPOPROTEIN"/>
    <property type="match status" value="1"/>
</dbReference>
<evidence type="ECO:0000259" key="5">
    <source>
        <dbReference type="Pfam" id="PF25917"/>
    </source>
</evidence>
<dbReference type="GO" id="GO:0046677">
    <property type="term" value="P:response to antibiotic"/>
    <property type="evidence" value="ECO:0007669"/>
    <property type="project" value="TreeGrafter"/>
</dbReference>
<proteinExistence type="inferred from homology"/>
<feature type="domain" description="Multidrug resistance protein MdtA-like alpha-helical hairpin" evidence="4">
    <location>
        <begin position="107"/>
        <end position="177"/>
    </location>
</feature>
<evidence type="ECO:0000259" key="7">
    <source>
        <dbReference type="Pfam" id="PF25967"/>
    </source>
</evidence>
<feature type="compositionally biased region" description="Low complexity" evidence="3">
    <location>
        <begin position="394"/>
        <end position="412"/>
    </location>
</feature>
<evidence type="ECO:0000259" key="6">
    <source>
        <dbReference type="Pfam" id="PF25944"/>
    </source>
</evidence>